<gene>
    <name evidence="2" type="ORF">IAB94_03795</name>
</gene>
<reference evidence="2" key="2">
    <citation type="journal article" date="2021" name="PeerJ">
        <title>Extensive microbial diversity within the chicken gut microbiome revealed by metagenomics and culture.</title>
        <authorList>
            <person name="Gilroy R."/>
            <person name="Ravi A."/>
            <person name="Getino M."/>
            <person name="Pursley I."/>
            <person name="Horton D.L."/>
            <person name="Alikhan N.F."/>
            <person name="Baker D."/>
            <person name="Gharbi K."/>
            <person name="Hall N."/>
            <person name="Watson M."/>
            <person name="Adriaenssens E.M."/>
            <person name="Foster-Nyarko E."/>
            <person name="Jarju S."/>
            <person name="Secka A."/>
            <person name="Antonio M."/>
            <person name="Oren A."/>
            <person name="Chaudhuri R.R."/>
            <person name="La Ragione R."/>
            <person name="Hildebrand F."/>
            <person name="Pallen M.J."/>
        </authorList>
    </citation>
    <scope>NUCLEOTIDE SEQUENCE</scope>
    <source>
        <strain evidence="2">ChiW16-3235</strain>
    </source>
</reference>
<feature type="signal peptide" evidence="1">
    <location>
        <begin position="1"/>
        <end position="26"/>
    </location>
</feature>
<feature type="chain" id="PRO_5038909158" description="Lipoprotein" evidence="1">
    <location>
        <begin position="27"/>
        <end position="305"/>
    </location>
</feature>
<name>A0A9D1E6Q9_9FIRM</name>
<dbReference type="Proteomes" id="UP000823913">
    <property type="component" value="Unassembled WGS sequence"/>
</dbReference>
<proteinExistence type="predicted"/>
<comment type="caution">
    <text evidence="2">The sequence shown here is derived from an EMBL/GenBank/DDBJ whole genome shotgun (WGS) entry which is preliminary data.</text>
</comment>
<evidence type="ECO:0000313" key="3">
    <source>
        <dbReference type="Proteomes" id="UP000823913"/>
    </source>
</evidence>
<accession>A0A9D1E6Q9</accession>
<dbReference type="AlphaFoldDB" id="A0A9D1E6Q9"/>
<keyword evidence="1" id="KW-0732">Signal</keyword>
<evidence type="ECO:0000256" key="1">
    <source>
        <dbReference type="SAM" id="SignalP"/>
    </source>
</evidence>
<dbReference type="EMBL" id="DVHK01000080">
    <property type="protein sequence ID" value="HIR67157.1"/>
    <property type="molecule type" value="Genomic_DNA"/>
</dbReference>
<evidence type="ECO:0008006" key="4">
    <source>
        <dbReference type="Google" id="ProtNLM"/>
    </source>
</evidence>
<evidence type="ECO:0000313" key="2">
    <source>
        <dbReference type="EMBL" id="HIR67157.1"/>
    </source>
</evidence>
<reference evidence="2" key="1">
    <citation type="submission" date="2020-10" db="EMBL/GenBank/DDBJ databases">
        <authorList>
            <person name="Gilroy R."/>
        </authorList>
    </citation>
    <scope>NUCLEOTIDE SEQUENCE</scope>
    <source>
        <strain evidence="2">ChiW16-3235</strain>
    </source>
</reference>
<sequence length="305" mass="34563">MKTKKLAFAALSVAAITTCLCLSACANTADNGDDAQTHTHTYAAEWSFDDTYHWHAATCGHDVVSDRAEHTYQGGVCTVCGAEQPIVLTEDTDFDALVSDRVTEEEWKNAFAEKVFDNVTLHYVNEGHGYDAYYKIEHTENEKLTGFDFQETFMYTQTTGSERWIYDSTITGEENKFGKFDVNAMPEDMREEYIDVYDNWMTSYTMLCPDLGEFFGMFDYDDELGAYVYKGVNDPNYDGNLKTNSIMENWDTNYCYLAVKIIDGKLAVVQETTTSNPTGSTYFYDYGNTQVTLPEAELVDVSQIM</sequence>
<organism evidence="2 3">
    <name type="scientific">Candidatus Coproplasma avicola</name>
    <dbReference type="NCBI Taxonomy" id="2840744"/>
    <lineage>
        <taxon>Bacteria</taxon>
        <taxon>Bacillati</taxon>
        <taxon>Bacillota</taxon>
        <taxon>Clostridia</taxon>
        <taxon>Eubacteriales</taxon>
        <taxon>Candidatus Coproplasma</taxon>
    </lineage>
</organism>
<protein>
    <recommendedName>
        <fullName evidence="4">Lipoprotein</fullName>
    </recommendedName>
</protein>